<name>A0A1I6QKV1_9FLAO</name>
<sequence length="126" mass="14664">MMNNMVGWFEIPVLDMERAKIFYETVFNIKIHIEDFKELKMGWFPWEEGKPGAAGSLVFHKEWYKPSERYGPLLYFSSDDVQNEIAKIESSGGKIIQPKTLIKEDIGYMAVFLDTEGNRIALHSRK</sequence>
<dbReference type="Gene3D" id="3.10.180.10">
    <property type="entry name" value="2,3-Dihydroxybiphenyl 1,2-Dioxygenase, domain 1"/>
    <property type="match status" value="1"/>
</dbReference>
<dbReference type="OrthoDB" id="9804235at2"/>
<gene>
    <name evidence="2" type="ORF">SAMN04487906_0710</name>
</gene>
<dbReference type="InterPro" id="IPR052164">
    <property type="entry name" value="Anthracycline_SecMetBiosynth"/>
</dbReference>
<dbReference type="Pfam" id="PF00903">
    <property type="entry name" value="Glyoxalase"/>
    <property type="match status" value="1"/>
</dbReference>
<dbReference type="CDD" id="cd07247">
    <property type="entry name" value="SgaA_N_like"/>
    <property type="match status" value="1"/>
</dbReference>
<dbReference type="RefSeq" id="WP_038264701.1">
    <property type="nucleotide sequence ID" value="NZ_FPAG01000002.1"/>
</dbReference>
<dbReference type="InterPro" id="IPR029068">
    <property type="entry name" value="Glyas_Bleomycin-R_OHBP_Dase"/>
</dbReference>
<dbReference type="PANTHER" id="PTHR33993:SF2">
    <property type="entry name" value="VOC DOMAIN-CONTAINING PROTEIN"/>
    <property type="match status" value="1"/>
</dbReference>
<evidence type="ECO:0000259" key="1">
    <source>
        <dbReference type="PROSITE" id="PS51819"/>
    </source>
</evidence>
<evidence type="ECO:0000313" key="2">
    <source>
        <dbReference type="EMBL" id="SFS53061.1"/>
    </source>
</evidence>
<proteinExistence type="predicted"/>
<dbReference type="PROSITE" id="PS51819">
    <property type="entry name" value="VOC"/>
    <property type="match status" value="1"/>
</dbReference>
<dbReference type="PANTHER" id="PTHR33993">
    <property type="entry name" value="GLYOXALASE-RELATED"/>
    <property type="match status" value="1"/>
</dbReference>
<dbReference type="SUPFAM" id="SSF54593">
    <property type="entry name" value="Glyoxalase/Bleomycin resistance protein/Dihydroxybiphenyl dioxygenase"/>
    <property type="match status" value="1"/>
</dbReference>
<feature type="domain" description="VOC" evidence="1">
    <location>
        <begin position="5"/>
        <end position="125"/>
    </location>
</feature>
<evidence type="ECO:0000313" key="3">
    <source>
        <dbReference type="Proteomes" id="UP000183209"/>
    </source>
</evidence>
<accession>A0A1I6QKV1</accession>
<dbReference type="InterPro" id="IPR037523">
    <property type="entry name" value="VOC_core"/>
</dbReference>
<dbReference type="Proteomes" id="UP000183209">
    <property type="component" value="Unassembled WGS sequence"/>
</dbReference>
<reference evidence="2 3" key="1">
    <citation type="submission" date="2016-10" db="EMBL/GenBank/DDBJ databases">
        <authorList>
            <person name="de Groot N.N."/>
        </authorList>
    </citation>
    <scope>NUCLEOTIDE SEQUENCE [LARGE SCALE GENOMIC DNA]</scope>
    <source>
        <strain evidence="2 3">CGMCC 1.6114</strain>
    </source>
</reference>
<protein>
    <recommendedName>
        <fullName evidence="1">VOC domain-containing protein</fullName>
    </recommendedName>
</protein>
<dbReference type="InterPro" id="IPR004360">
    <property type="entry name" value="Glyas_Fos-R_dOase_dom"/>
</dbReference>
<dbReference type="EMBL" id="FPAG01000002">
    <property type="protein sequence ID" value="SFS53061.1"/>
    <property type="molecule type" value="Genomic_DNA"/>
</dbReference>
<organism evidence="2 3">
    <name type="scientific">Zhouia amylolytica</name>
    <dbReference type="NCBI Taxonomy" id="376730"/>
    <lineage>
        <taxon>Bacteria</taxon>
        <taxon>Pseudomonadati</taxon>
        <taxon>Bacteroidota</taxon>
        <taxon>Flavobacteriia</taxon>
        <taxon>Flavobacteriales</taxon>
        <taxon>Flavobacteriaceae</taxon>
        <taxon>Zhouia</taxon>
    </lineage>
</organism>
<dbReference type="AlphaFoldDB" id="A0A1I6QKV1"/>